<proteinExistence type="predicted"/>
<reference evidence="2" key="1">
    <citation type="journal article" date="2019" name="Int. J. Syst. Evol. Microbiol.">
        <title>The Global Catalogue of Microorganisms (GCM) 10K type strain sequencing project: providing services to taxonomists for standard genome sequencing and annotation.</title>
        <authorList>
            <consortium name="The Broad Institute Genomics Platform"/>
            <consortium name="The Broad Institute Genome Sequencing Center for Infectious Disease"/>
            <person name="Wu L."/>
            <person name="Ma J."/>
        </authorList>
    </citation>
    <scope>NUCLEOTIDE SEQUENCE [LARGE SCALE GENOMIC DNA]</scope>
    <source>
        <strain evidence="2">CCM 8897</strain>
    </source>
</reference>
<dbReference type="RefSeq" id="WP_125596362.1">
    <property type="nucleotide sequence ID" value="NZ_JBHSSM010000015.1"/>
</dbReference>
<dbReference type="Proteomes" id="UP001596310">
    <property type="component" value="Unassembled WGS sequence"/>
</dbReference>
<sequence length="155" mass="17943">MEEHVFKELRFYFRNGDEWTVSHAEMADVWIARVTTSYGRINGAGKMQEIHPCKSFKIEILPEADHTKTTDINAGSLEMGMFGRAIKYQDIEKCDLVFEESDRKPLRIYFPFKQKDASGLDNIYQTSIISPQNGHLYVVIDANRTVFDVYPELRA</sequence>
<dbReference type="EMBL" id="JBHSSM010000015">
    <property type="protein sequence ID" value="MFC6314924.1"/>
    <property type="molecule type" value="Genomic_DNA"/>
</dbReference>
<accession>A0ABW1UQ63</accession>
<evidence type="ECO:0000313" key="1">
    <source>
        <dbReference type="EMBL" id="MFC6314924.1"/>
    </source>
</evidence>
<name>A0ABW1UQ63_9LACO</name>
<organism evidence="1 2">
    <name type="scientific">Lapidilactobacillus achengensis</name>
    <dbReference type="NCBI Taxonomy" id="2486000"/>
    <lineage>
        <taxon>Bacteria</taxon>
        <taxon>Bacillati</taxon>
        <taxon>Bacillota</taxon>
        <taxon>Bacilli</taxon>
        <taxon>Lactobacillales</taxon>
        <taxon>Lactobacillaceae</taxon>
        <taxon>Lapidilactobacillus</taxon>
    </lineage>
</organism>
<keyword evidence="2" id="KW-1185">Reference proteome</keyword>
<gene>
    <name evidence="1" type="ORF">ACFQHW_04985</name>
</gene>
<evidence type="ECO:0000313" key="2">
    <source>
        <dbReference type="Proteomes" id="UP001596310"/>
    </source>
</evidence>
<protein>
    <submittedName>
        <fullName evidence="1">Uncharacterized protein</fullName>
    </submittedName>
</protein>
<comment type="caution">
    <text evidence="1">The sequence shown here is derived from an EMBL/GenBank/DDBJ whole genome shotgun (WGS) entry which is preliminary data.</text>
</comment>